<evidence type="ECO:0000313" key="1">
    <source>
        <dbReference type="EMBL" id="SIR76405.1"/>
    </source>
</evidence>
<dbReference type="AlphaFoldDB" id="A0A1N7DKY9"/>
<evidence type="ECO:0000313" key="2">
    <source>
        <dbReference type="Proteomes" id="UP000186914"/>
    </source>
</evidence>
<sequence>MRPNVDISWSIHGRVKDFADDNDVSLTEAYEQLLDAGLVSLEHRE</sequence>
<accession>A0A1N7DKY9</accession>
<name>A0A1N7DKY9_9EURY</name>
<proteinExistence type="predicted"/>
<protein>
    <submittedName>
        <fullName evidence="1">Uncharacterized protein</fullName>
    </submittedName>
</protein>
<reference evidence="2" key="1">
    <citation type="submission" date="2017-01" db="EMBL/GenBank/DDBJ databases">
        <authorList>
            <person name="Varghese N."/>
            <person name="Submissions S."/>
        </authorList>
    </citation>
    <scope>NUCLEOTIDE SEQUENCE [LARGE SCALE GENOMIC DNA]</scope>
    <source>
        <strain evidence="2">CGMCC 1.7737</strain>
    </source>
</reference>
<dbReference type="EMBL" id="FTNO01000004">
    <property type="protein sequence ID" value="SIR76405.1"/>
    <property type="molecule type" value="Genomic_DNA"/>
</dbReference>
<dbReference type="Proteomes" id="UP000186914">
    <property type="component" value="Unassembled WGS sequence"/>
</dbReference>
<keyword evidence="2" id="KW-1185">Reference proteome</keyword>
<organism evidence="1 2">
    <name type="scientific">Haladaptatus litoreus</name>
    <dbReference type="NCBI Taxonomy" id="553468"/>
    <lineage>
        <taxon>Archaea</taxon>
        <taxon>Methanobacteriati</taxon>
        <taxon>Methanobacteriota</taxon>
        <taxon>Stenosarchaea group</taxon>
        <taxon>Halobacteria</taxon>
        <taxon>Halobacteriales</taxon>
        <taxon>Haladaptataceae</taxon>
        <taxon>Haladaptatus</taxon>
    </lineage>
</organism>
<gene>
    <name evidence="1" type="ORF">SAMN05421858_3704</name>
</gene>